<evidence type="ECO:0000313" key="1">
    <source>
        <dbReference type="EMBL" id="UGV21603.1"/>
    </source>
</evidence>
<dbReference type="EMBL" id="MW882933">
    <property type="protein sequence ID" value="UGV21603.1"/>
    <property type="molecule type" value="Genomic_DNA"/>
</dbReference>
<dbReference type="Proteomes" id="UP001177185">
    <property type="component" value="Segment"/>
</dbReference>
<protein>
    <submittedName>
        <fullName evidence="1">Uncharacterized protein</fullName>
    </submittedName>
</protein>
<name>A0AA47PC61_9CAUD</name>
<keyword evidence="2" id="KW-1185">Reference proteome</keyword>
<sequence>MAEGSILPTVPNAAIERGQPIQVNAPMAQQQARQAFVPSRTQYVQASGQARVQESLLGEVNNRNIEALSRLSASLGQKFQEAQEDKFAEGYLRHMQGEAVADIAEENPFWGIFGDGAAVRGARAAQVQNAGTSVLSWVQANQGSLIGMPADAQRKAVADYVQTLNTGDPQADMLIAQSAMKMFPAVMDNLTRASEGENQRQAALAQADVLEQHAQGLSYAADQVAKGQMAPEHYDALKAQFLQAAMPMPGQSPESYRASMQGNVLSLVRNGQFELANSVRSQVLDPMLTPDERFQLDQQMKQANATWLKDNPVSRDYTEFTGTLPSQINAGRYSTEEQLLADIDRTNADFKAQTGALNPMINNEERAQYLARWQAWKQQQDEANAKAEAKQNDEEVKRTIFMQGFAHGSPSIMTASGLDARQKAAFEQTEAAKFLTEPGLQSASNLGKLAVNGYTLAPLKEKLSGTLGVLKGGGIPREEDMQALQASFQKFQNTPYGLGAAEAYFGEDLPLVMEMAGLDMSDKANQQYFRERAQAQRNVLKPGPDTIKKANDLVDSEMTNKGIGSWWARTFNDAQAIGIGYESALKEDMKRHTAEVMAQYPNLDEEQVLKIAGQRSMKGKQVLGNMLVAGPGADKLFRNLNSHLDIPMQTPGDTRFNVAINDQIRTKVDKRYDFTVGSINAFQNGQMYVTVTRDDGVQQNIVMSAEQVAQSINASKAKATADNKERRKTYQLETGMREAYRVSEANRGKM</sequence>
<evidence type="ECO:0000313" key="2">
    <source>
        <dbReference type="Proteomes" id="UP001177185"/>
    </source>
</evidence>
<proteinExistence type="predicted"/>
<organism evidence="1 2">
    <name type="scientific">Cronobacter phage EspYZU05</name>
    <dbReference type="NCBI Taxonomy" id="2836139"/>
    <lineage>
        <taxon>Viruses</taxon>
        <taxon>Duplodnaviria</taxon>
        <taxon>Heunggongvirae</taxon>
        <taxon>Uroviricota</taxon>
        <taxon>Caudoviricetes</taxon>
        <taxon>Autographivirales</taxon>
        <taxon>Autonotataviridae</taxon>
        <taxon>Melnykvirinae</taxon>
        <taxon>Cronosvirus</taxon>
        <taxon>Cronosvirus EspYZU05</taxon>
    </lineage>
</organism>
<reference evidence="1 2" key="1">
    <citation type="journal article" date="2021" name="Quality assurance and safety of crops and foods">
        <title>Isolation and characterization of broad host-range of bacteriophages infecting Cronobacter sakazakii and its biocontrol potential in dairy products.</title>
        <authorList>
            <person name="Li H."/>
            <person name="Yang X.-J."/>
            <person name="Zhu X.-Y."/>
            <person name="Gao L."/>
            <person name="Rao S.-Q."/>
            <person name="Yuan L."/>
            <person name="Yang Z.-Q."/>
        </authorList>
    </citation>
    <scope>NUCLEOTIDE SEQUENCE [LARGE SCALE GENOMIC DNA]</scope>
</reference>
<accession>A0AA47PC61</accession>